<evidence type="ECO:0000256" key="1">
    <source>
        <dbReference type="ARBA" id="ARBA00022801"/>
    </source>
</evidence>
<dbReference type="EMBL" id="JARBJD010000366">
    <property type="protein sequence ID" value="KAK2943055.1"/>
    <property type="molecule type" value="Genomic_DNA"/>
</dbReference>
<dbReference type="PANTHER" id="PTHR46381">
    <property type="entry name" value="MKPA PROTEIN"/>
    <property type="match status" value="1"/>
</dbReference>
<organism evidence="6 7">
    <name type="scientific">Blattamonas nauphoetae</name>
    <dbReference type="NCBI Taxonomy" id="2049346"/>
    <lineage>
        <taxon>Eukaryota</taxon>
        <taxon>Metamonada</taxon>
        <taxon>Preaxostyla</taxon>
        <taxon>Oxymonadida</taxon>
        <taxon>Blattamonas</taxon>
    </lineage>
</organism>
<evidence type="ECO:0000259" key="4">
    <source>
        <dbReference type="PROSITE" id="PS50054"/>
    </source>
</evidence>
<keyword evidence="2" id="KW-0904">Protein phosphatase</keyword>
<accession>A0ABQ9WU87</accession>
<dbReference type="PANTHER" id="PTHR46381:SF2">
    <property type="entry name" value="MAP KINASE PHOSPHATASE"/>
    <property type="match status" value="1"/>
</dbReference>
<dbReference type="PROSITE" id="PS50056">
    <property type="entry name" value="TYR_PHOSPHATASE_2"/>
    <property type="match status" value="1"/>
</dbReference>
<dbReference type="InterPro" id="IPR000387">
    <property type="entry name" value="Tyr_Pase_dom"/>
</dbReference>
<dbReference type="CDD" id="cd14498">
    <property type="entry name" value="DSP"/>
    <property type="match status" value="1"/>
</dbReference>
<evidence type="ECO:0000313" key="6">
    <source>
        <dbReference type="EMBL" id="KAK2943055.1"/>
    </source>
</evidence>
<dbReference type="InterPro" id="IPR020422">
    <property type="entry name" value="TYR_PHOSPHATASE_DUAL_dom"/>
</dbReference>
<feature type="compositionally biased region" description="Polar residues" evidence="3">
    <location>
        <begin position="25"/>
        <end position="36"/>
    </location>
</feature>
<dbReference type="Pfam" id="PF00782">
    <property type="entry name" value="DSPc"/>
    <property type="match status" value="1"/>
</dbReference>
<feature type="domain" description="Tyrosine-protein phosphatase" evidence="4">
    <location>
        <begin position="118"/>
        <end position="260"/>
    </location>
</feature>
<dbReference type="PROSITE" id="PS50054">
    <property type="entry name" value="TYR_PHOSPHATASE_DUAL"/>
    <property type="match status" value="1"/>
</dbReference>
<dbReference type="Gene3D" id="3.90.190.10">
    <property type="entry name" value="Protein tyrosine phosphatase superfamily"/>
    <property type="match status" value="1"/>
</dbReference>
<dbReference type="PROSITE" id="PS00383">
    <property type="entry name" value="TYR_PHOSPHATASE_1"/>
    <property type="match status" value="1"/>
</dbReference>
<dbReference type="InterPro" id="IPR016130">
    <property type="entry name" value="Tyr_Pase_AS"/>
</dbReference>
<gene>
    <name evidence="6" type="ORF">BLNAU_22029</name>
</gene>
<feature type="domain" description="Tyrosine specific protein phosphatases" evidence="5">
    <location>
        <begin position="180"/>
        <end position="238"/>
    </location>
</feature>
<feature type="compositionally biased region" description="Low complexity" evidence="3">
    <location>
        <begin position="42"/>
        <end position="62"/>
    </location>
</feature>
<dbReference type="PRINTS" id="PR01908">
    <property type="entry name" value="ADSPHPHTASE"/>
</dbReference>
<keyword evidence="1 6" id="KW-0378">Hydrolase</keyword>
<proteinExistence type="predicted"/>
<evidence type="ECO:0008006" key="8">
    <source>
        <dbReference type="Google" id="ProtNLM"/>
    </source>
</evidence>
<dbReference type="SUPFAM" id="SSF52799">
    <property type="entry name" value="(Phosphotyrosine protein) phosphatases II"/>
    <property type="match status" value="1"/>
</dbReference>
<reference evidence="6 7" key="1">
    <citation type="journal article" date="2022" name="bioRxiv">
        <title>Genomics of Preaxostyla Flagellates Illuminates Evolutionary Transitions and the Path Towards Mitochondrial Loss.</title>
        <authorList>
            <person name="Novak L.V.F."/>
            <person name="Treitli S.C."/>
            <person name="Pyrih J."/>
            <person name="Halakuc P."/>
            <person name="Pipaliya S.V."/>
            <person name="Vacek V."/>
            <person name="Brzon O."/>
            <person name="Soukal P."/>
            <person name="Eme L."/>
            <person name="Dacks J.B."/>
            <person name="Karnkowska A."/>
            <person name="Elias M."/>
            <person name="Hampl V."/>
        </authorList>
    </citation>
    <scope>NUCLEOTIDE SEQUENCE [LARGE SCALE GENOMIC DNA]</scope>
    <source>
        <strain evidence="6">NAU3</strain>
        <tissue evidence="6">Gut</tissue>
    </source>
</reference>
<comment type="caution">
    <text evidence="6">The sequence shown here is derived from an EMBL/GenBank/DDBJ whole genome shotgun (WGS) entry which is preliminary data.</text>
</comment>
<protein>
    <recommendedName>
        <fullName evidence="8">Protein-tyrosine-phosphatase</fullName>
    </recommendedName>
</protein>
<sequence>MHQSPSRTPNVFLPSLHTQMNHLTPVESRSATSPRVSVTGGHTHSQSPLSVSSTPSSHFSFHSGKESLSSMTPTILQSHTVPIAGSTVSLDLSGLQTEVSIDEERNVRAQKFRQFDLTASQILPFLFLGSSRVASSLPTLQQCGITHILNLCPSTFPNRFPSHFNYISIDLDDNPNANILYFFPFIIPIIDSIRLNRQTLLVHCHQGVSRSASVVIAYLMFLHGTDYDKTFRFVRSIRNIVQPNLGFHMQLLEWEQGLKNGFGKMQFELSFRLNSPVFAIPTPVSASMTPAEFDDSRCYLLWDRDKILTWFGEESSSELRAQTETFGKALMHYFCRHGPDSVRPEPDDRFINHHSTKAERQPINIDSMSSHVSGPGTPHLLEAHLQDFSSPIFPIPSVSPSHHHQGRMLLPSPVWKPVEPGPIIAIQQMPLTPVNPHSAEANTTSPASYRPPPSPMRYGKQINIEKPTLVYPHPIASTSHHSSFPAPILVPTDSSICADGKSTTASPLSHSDYSLGPFTPISQMSLTQHTSFLSSPQSHQFSSSMVLNSLNVEPLTPKATKPEAEGAKRHTRHLSLISQQDINDLIISQGPTDY</sequence>
<evidence type="ECO:0000256" key="3">
    <source>
        <dbReference type="SAM" id="MobiDB-lite"/>
    </source>
</evidence>
<evidence type="ECO:0000256" key="2">
    <source>
        <dbReference type="ARBA" id="ARBA00022912"/>
    </source>
</evidence>
<dbReference type="SMART" id="SM00195">
    <property type="entry name" value="DSPc"/>
    <property type="match status" value="1"/>
</dbReference>
<dbReference type="GO" id="GO:0016787">
    <property type="term" value="F:hydrolase activity"/>
    <property type="evidence" value="ECO:0007669"/>
    <property type="project" value="UniProtKB-KW"/>
</dbReference>
<evidence type="ECO:0000313" key="7">
    <source>
        <dbReference type="Proteomes" id="UP001281761"/>
    </source>
</evidence>
<keyword evidence="7" id="KW-1185">Reference proteome</keyword>
<dbReference type="InterPro" id="IPR000340">
    <property type="entry name" value="Dual-sp_phosphatase_cat-dom"/>
</dbReference>
<dbReference type="InterPro" id="IPR029021">
    <property type="entry name" value="Prot-tyrosine_phosphatase-like"/>
</dbReference>
<dbReference type="Proteomes" id="UP001281761">
    <property type="component" value="Unassembled WGS sequence"/>
</dbReference>
<feature type="region of interest" description="Disordered" evidence="3">
    <location>
        <begin position="25"/>
        <end position="65"/>
    </location>
</feature>
<name>A0ABQ9WU87_9EUKA</name>
<evidence type="ECO:0000259" key="5">
    <source>
        <dbReference type="PROSITE" id="PS50056"/>
    </source>
</evidence>